<dbReference type="AlphaFoldDB" id="A0A2S2QKD9"/>
<evidence type="ECO:0000256" key="2">
    <source>
        <dbReference type="ARBA" id="ARBA00003690"/>
    </source>
</evidence>
<dbReference type="GO" id="GO:0020037">
    <property type="term" value="F:heme binding"/>
    <property type="evidence" value="ECO:0007669"/>
    <property type="project" value="InterPro"/>
</dbReference>
<feature type="binding site" description="axial binding residue" evidence="14">
    <location>
        <position position="452"/>
    </location>
    <ligand>
        <name>heme</name>
        <dbReference type="ChEBI" id="CHEBI:30413"/>
    </ligand>
    <ligandPart>
        <name>Fe</name>
        <dbReference type="ChEBI" id="CHEBI:18248"/>
    </ligandPart>
</feature>
<protein>
    <submittedName>
        <fullName evidence="16 18">Cytochrome p450</fullName>
    </submittedName>
</protein>
<dbReference type="InterPro" id="IPR001128">
    <property type="entry name" value="Cyt_P450"/>
</dbReference>
<evidence type="ECO:0000256" key="12">
    <source>
        <dbReference type="ARBA" id="ARBA00023033"/>
    </source>
</evidence>
<dbReference type="Proteomes" id="UP000694846">
    <property type="component" value="Unplaced"/>
</dbReference>
<evidence type="ECO:0000313" key="17">
    <source>
        <dbReference type="Proteomes" id="UP000694846"/>
    </source>
</evidence>
<keyword evidence="9" id="KW-0492">Microsome</keyword>
<dbReference type="PRINTS" id="PR00465">
    <property type="entry name" value="EP450IV"/>
</dbReference>
<evidence type="ECO:0000256" key="1">
    <source>
        <dbReference type="ARBA" id="ARBA00001971"/>
    </source>
</evidence>
<dbReference type="PROSITE" id="PS00086">
    <property type="entry name" value="CYTOCHROME_P450"/>
    <property type="match status" value="1"/>
</dbReference>
<dbReference type="PANTHER" id="PTHR24291">
    <property type="entry name" value="CYTOCHROME P450 FAMILY 4"/>
    <property type="match status" value="1"/>
</dbReference>
<dbReference type="InterPro" id="IPR036396">
    <property type="entry name" value="Cyt_P450_sf"/>
</dbReference>
<dbReference type="InterPro" id="IPR017972">
    <property type="entry name" value="Cyt_P450_CS"/>
</dbReference>
<dbReference type="CDD" id="cd20628">
    <property type="entry name" value="CYP4"/>
    <property type="match status" value="1"/>
</dbReference>
<dbReference type="GO" id="GO:0005789">
    <property type="term" value="C:endoplasmic reticulum membrane"/>
    <property type="evidence" value="ECO:0007669"/>
    <property type="project" value="UniProtKB-SubCell"/>
</dbReference>
<evidence type="ECO:0000256" key="14">
    <source>
        <dbReference type="PIRSR" id="PIRSR602403-1"/>
    </source>
</evidence>
<dbReference type="InterPro" id="IPR050196">
    <property type="entry name" value="Cytochrome_P450_Monoox"/>
</dbReference>
<evidence type="ECO:0000256" key="7">
    <source>
        <dbReference type="ARBA" id="ARBA00022723"/>
    </source>
</evidence>
<keyword evidence="12 15" id="KW-0503">Monooxygenase</keyword>
<evidence type="ECO:0000256" key="10">
    <source>
        <dbReference type="ARBA" id="ARBA00023002"/>
    </source>
</evidence>
<comment type="subcellular location">
    <subcellularLocation>
        <location evidence="4">Endoplasmic reticulum membrane</location>
        <topology evidence="4">Peripheral membrane protein</topology>
    </subcellularLocation>
    <subcellularLocation>
        <location evidence="3">Microsome membrane</location>
        <topology evidence="3">Peripheral membrane protein</topology>
    </subcellularLocation>
</comment>
<keyword evidence="6 14" id="KW-0349">Heme</keyword>
<evidence type="ECO:0000313" key="16">
    <source>
        <dbReference type="EMBL" id="MBY78151.1"/>
    </source>
</evidence>
<proteinExistence type="inferred from homology"/>
<dbReference type="SUPFAM" id="SSF48264">
    <property type="entry name" value="Cytochrome P450"/>
    <property type="match status" value="1"/>
</dbReference>
<keyword evidence="8" id="KW-0256">Endoplasmic reticulum</keyword>
<evidence type="ECO:0000256" key="11">
    <source>
        <dbReference type="ARBA" id="ARBA00023004"/>
    </source>
</evidence>
<dbReference type="PANTHER" id="PTHR24291:SF189">
    <property type="entry name" value="CYTOCHROME P450 4C3-RELATED"/>
    <property type="match status" value="1"/>
</dbReference>
<comment type="similarity">
    <text evidence="5 15">Belongs to the cytochrome P450 family.</text>
</comment>
<evidence type="ECO:0000256" key="3">
    <source>
        <dbReference type="ARBA" id="ARBA00004174"/>
    </source>
</evidence>
<evidence type="ECO:0000256" key="4">
    <source>
        <dbReference type="ARBA" id="ARBA00004406"/>
    </source>
</evidence>
<dbReference type="PRINTS" id="PR00385">
    <property type="entry name" value="P450"/>
</dbReference>
<dbReference type="RefSeq" id="XP_025425418.1">
    <property type="nucleotide sequence ID" value="XM_025569633.1"/>
</dbReference>
<dbReference type="InterPro" id="IPR002403">
    <property type="entry name" value="Cyt_P450_E_grp-IV"/>
</dbReference>
<dbReference type="GO" id="GO:0005506">
    <property type="term" value="F:iron ion binding"/>
    <property type="evidence" value="ECO:0007669"/>
    <property type="project" value="InterPro"/>
</dbReference>
<keyword evidence="11 14" id="KW-0408">Iron</keyword>
<evidence type="ECO:0000256" key="5">
    <source>
        <dbReference type="ARBA" id="ARBA00010617"/>
    </source>
</evidence>
<keyword evidence="7 14" id="KW-0479">Metal-binding</keyword>
<organism evidence="16">
    <name type="scientific">Sipha flava</name>
    <name type="common">yellow sugarcane aphid</name>
    <dbReference type="NCBI Taxonomy" id="143950"/>
    <lineage>
        <taxon>Eukaryota</taxon>
        <taxon>Metazoa</taxon>
        <taxon>Ecdysozoa</taxon>
        <taxon>Arthropoda</taxon>
        <taxon>Hexapoda</taxon>
        <taxon>Insecta</taxon>
        <taxon>Pterygota</taxon>
        <taxon>Neoptera</taxon>
        <taxon>Paraneoptera</taxon>
        <taxon>Hemiptera</taxon>
        <taxon>Sternorrhyncha</taxon>
        <taxon>Aphidomorpha</taxon>
        <taxon>Aphidoidea</taxon>
        <taxon>Aphididae</taxon>
        <taxon>Sipha</taxon>
    </lineage>
</organism>
<accession>A0A2S2QKD9</accession>
<evidence type="ECO:0000256" key="8">
    <source>
        <dbReference type="ARBA" id="ARBA00022824"/>
    </source>
</evidence>
<keyword evidence="10 15" id="KW-0560">Oxidoreductase</keyword>
<dbReference type="GO" id="GO:0016705">
    <property type="term" value="F:oxidoreductase activity, acting on paired donors, with incorporation or reduction of molecular oxygen"/>
    <property type="evidence" value="ECO:0007669"/>
    <property type="project" value="InterPro"/>
</dbReference>
<evidence type="ECO:0000256" key="15">
    <source>
        <dbReference type="RuleBase" id="RU000461"/>
    </source>
</evidence>
<evidence type="ECO:0000256" key="9">
    <source>
        <dbReference type="ARBA" id="ARBA00022848"/>
    </source>
</evidence>
<reference evidence="18" key="2">
    <citation type="submission" date="2025-04" db="UniProtKB">
        <authorList>
            <consortium name="RefSeq"/>
        </authorList>
    </citation>
    <scope>IDENTIFICATION</scope>
    <source>
        <tissue evidence="18">Whole body</tissue>
    </source>
</reference>
<keyword evidence="13" id="KW-0472">Membrane</keyword>
<dbReference type="EMBL" id="GGMS01008948">
    <property type="protein sequence ID" value="MBY78151.1"/>
    <property type="molecule type" value="Transcribed_RNA"/>
</dbReference>
<gene>
    <name evidence="16" type="primary">CYP4C1_6</name>
    <name evidence="18" type="synonym">LOC112694223</name>
    <name evidence="16" type="ORF">g.19552</name>
</gene>
<name>A0A2S2QKD9_9HEMI</name>
<evidence type="ECO:0000256" key="6">
    <source>
        <dbReference type="ARBA" id="ARBA00022617"/>
    </source>
</evidence>
<dbReference type="GO" id="GO:0004497">
    <property type="term" value="F:monooxygenase activity"/>
    <property type="evidence" value="ECO:0007669"/>
    <property type="project" value="UniProtKB-KW"/>
</dbReference>
<dbReference type="OrthoDB" id="1470350at2759"/>
<evidence type="ECO:0000256" key="13">
    <source>
        <dbReference type="ARBA" id="ARBA00023136"/>
    </source>
</evidence>
<dbReference type="Gene3D" id="1.10.630.10">
    <property type="entry name" value="Cytochrome P450"/>
    <property type="match status" value="1"/>
</dbReference>
<reference evidence="16" key="1">
    <citation type="submission" date="2018-04" db="EMBL/GenBank/DDBJ databases">
        <title>Transcriptome assembly of Sipha flava.</title>
        <authorList>
            <person name="Scully E.D."/>
            <person name="Geib S.M."/>
            <person name="Palmer N.A."/>
            <person name="Koch K."/>
            <person name="Bradshaw J."/>
            <person name="Heng-Moss T."/>
            <person name="Sarath G."/>
        </authorList>
    </citation>
    <scope>NUCLEOTIDE SEQUENCE</scope>
</reference>
<keyword evidence="17" id="KW-1185">Reference proteome</keyword>
<comment type="cofactor">
    <cofactor evidence="1 14">
        <name>heme</name>
        <dbReference type="ChEBI" id="CHEBI:30413"/>
    </cofactor>
</comment>
<sequence length="507" mass="58527">MFAVLLLGSVLVVLIALLFSVCFRVRRSAVHYRMCAKLPSIPRGYLADFKLSIRLATLKPKDLLPYFGKILKQYGPVVYLNILGHSYVLLNDPDDIKALLSSSQHINKGPEYTMLHPWLNKGLLTSGSLKWHSRRKLLTNTFHFQILETYIPTFNKHAQCLMRKLEKMIGNDQQVSIYPHMTLCALDMVCETIMGTELRSQEGKSVEYVQAIYTVTDIMVQRIFKFWLWNNYIFKMCKNGRNFRKSLKILHEFTENVIKKKREKLDNALVMEEISLGKKRVQSFLELLIGLSMQNPEVMTDLDIREQVDTFLFEGHDTSSITMTLTLILLGLHQDIQNSVREELYSIFGDSEREATIEDLRSMIYLDRVIKETLRLYPSVPAITRKLRQHLTIKENQIPSQAVIGVIPYLLHREEKLFPNPLAFDPDRFLPENNCSRHPYAYIPFSAGPRNCIGQKYAVNMMKTVVSAVIRQMKIETLGSMDDIVVVSQLILRPESLPGIKITRIKK</sequence>
<dbReference type="Pfam" id="PF00067">
    <property type="entry name" value="p450"/>
    <property type="match status" value="1"/>
</dbReference>
<dbReference type="SMR" id="A0A2S2QKD9"/>
<comment type="function">
    <text evidence="2">May be involved in the metabolism of insect hormones and in the breakdown of synthetic insecticides.</text>
</comment>
<evidence type="ECO:0000313" key="18">
    <source>
        <dbReference type="RefSeq" id="XP_025425418.1"/>
    </source>
</evidence>